<evidence type="ECO:0000259" key="1">
    <source>
        <dbReference type="Pfam" id="PF00144"/>
    </source>
</evidence>
<dbReference type="PANTHER" id="PTHR46825:SF9">
    <property type="entry name" value="BETA-LACTAMASE-RELATED DOMAIN-CONTAINING PROTEIN"/>
    <property type="match status" value="1"/>
</dbReference>
<name>A0A2S9JU45_9SPHI</name>
<accession>A0A2S9JU45</accession>
<dbReference type="InterPro" id="IPR050491">
    <property type="entry name" value="AmpC-like"/>
</dbReference>
<dbReference type="PROSITE" id="PS51257">
    <property type="entry name" value="PROKAR_LIPOPROTEIN"/>
    <property type="match status" value="1"/>
</dbReference>
<sequence>MTRYILLFLLASQSCFGQINTFHGKKLDVIALDKQIKHAMDSLQVQGMSLAIINDGKIVFNKGFGVSNTQLKKKVTESTLFEAASLSKPVFALFVLKLAKAGKIDIDKPLFEYLPANNIVDDRYKKVTARMVLNHTTGLPNWSETEKIHLLSKPGTQFSYSGEAFMYLAKVIAKLYDTSLENLDNIFQREVARELHLKNFHFITTQEIEKNLALGYQKNQKVEDERNRLIFDPAGGLYANTLNYATFLIWLMNNALEYKEMFLPVISLEQGNPIMEYFGVDSWTLGMAFIHLGGTKNYWHGGNNLGFTSSFMINLEKQFGYVYFTNEDQCNGMKKVIEDILWR</sequence>
<comment type="caution">
    <text evidence="2">The sequence shown here is derived from an EMBL/GenBank/DDBJ whole genome shotgun (WGS) entry which is preliminary data.</text>
</comment>
<dbReference type="PANTHER" id="PTHR46825">
    <property type="entry name" value="D-ALANYL-D-ALANINE-CARBOXYPEPTIDASE/ENDOPEPTIDASE AMPH"/>
    <property type="match status" value="1"/>
</dbReference>
<protein>
    <recommendedName>
        <fullName evidence="1">Beta-lactamase-related domain-containing protein</fullName>
    </recommendedName>
</protein>
<gene>
    <name evidence="2" type="ORF">C5749_06160</name>
</gene>
<dbReference type="SUPFAM" id="SSF56601">
    <property type="entry name" value="beta-lactamase/transpeptidase-like"/>
    <property type="match status" value="1"/>
</dbReference>
<reference evidence="2 3" key="1">
    <citation type="submission" date="2018-02" db="EMBL/GenBank/DDBJ databases">
        <title>The draft genome of Sphingobacterium gobiense H7.</title>
        <authorList>
            <person name="Li L."/>
            <person name="Liu L."/>
            <person name="Zhang X."/>
            <person name="Wang T."/>
            <person name="Liang L."/>
        </authorList>
    </citation>
    <scope>NUCLEOTIDE SEQUENCE [LARGE SCALE GENOMIC DNA]</scope>
    <source>
        <strain evidence="2 3">ACCC 05757</strain>
    </source>
</reference>
<proteinExistence type="predicted"/>
<dbReference type="InterPro" id="IPR001466">
    <property type="entry name" value="Beta-lactam-related"/>
</dbReference>
<dbReference type="AlphaFoldDB" id="A0A2S9JU45"/>
<dbReference type="InterPro" id="IPR012338">
    <property type="entry name" value="Beta-lactam/transpept-like"/>
</dbReference>
<organism evidence="2 3">
    <name type="scientific">Sphingobacterium gobiense</name>
    <dbReference type="NCBI Taxonomy" id="1382456"/>
    <lineage>
        <taxon>Bacteria</taxon>
        <taxon>Pseudomonadati</taxon>
        <taxon>Bacteroidota</taxon>
        <taxon>Sphingobacteriia</taxon>
        <taxon>Sphingobacteriales</taxon>
        <taxon>Sphingobacteriaceae</taxon>
        <taxon>Sphingobacterium</taxon>
    </lineage>
</organism>
<dbReference type="EMBL" id="PVBS01000001">
    <property type="protein sequence ID" value="PRD56805.1"/>
    <property type="molecule type" value="Genomic_DNA"/>
</dbReference>
<keyword evidence="3" id="KW-1185">Reference proteome</keyword>
<evidence type="ECO:0000313" key="3">
    <source>
        <dbReference type="Proteomes" id="UP000238642"/>
    </source>
</evidence>
<dbReference type="Pfam" id="PF00144">
    <property type="entry name" value="Beta-lactamase"/>
    <property type="match status" value="1"/>
</dbReference>
<feature type="domain" description="Beta-lactamase-related" evidence="1">
    <location>
        <begin position="32"/>
        <end position="329"/>
    </location>
</feature>
<evidence type="ECO:0000313" key="2">
    <source>
        <dbReference type="EMBL" id="PRD56805.1"/>
    </source>
</evidence>
<dbReference type="Gene3D" id="3.40.710.10">
    <property type="entry name" value="DD-peptidase/beta-lactamase superfamily"/>
    <property type="match status" value="1"/>
</dbReference>
<dbReference type="RefSeq" id="WP_105723977.1">
    <property type="nucleotide sequence ID" value="NZ_PVBS01000001.1"/>
</dbReference>
<dbReference type="OrthoDB" id="1357763at2"/>
<dbReference type="Proteomes" id="UP000238642">
    <property type="component" value="Unassembled WGS sequence"/>
</dbReference>